<organism evidence="3 4">
    <name type="scientific">Rubripirellula obstinata</name>
    <dbReference type="NCBI Taxonomy" id="406547"/>
    <lineage>
        <taxon>Bacteria</taxon>
        <taxon>Pseudomonadati</taxon>
        <taxon>Planctomycetota</taxon>
        <taxon>Planctomycetia</taxon>
        <taxon>Pirellulales</taxon>
        <taxon>Pirellulaceae</taxon>
        <taxon>Rubripirellula</taxon>
    </lineage>
</organism>
<reference evidence="3 4" key="1">
    <citation type="submission" date="2019-08" db="EMBL/GenBank/DDBJ databases">
        <title>Deep-cultivation of Planctomycetes and their phenomic and genomic characterization uncovers novel biology.</title>
        <authorList>
            <person name="Wiegand S."/>
            <person name="Jogler M."/>
            <person name="Boedeker C."/>
            <person name="Pinto D."/>
            <person name="Vollmers J."/>
            <person name="Rivas-Marin E."/>
            <person name="Kohn T."/>
            <person name="Peeters S.H."/>
            <person name="Heuer A."/>
            <person name="Rast P."/>
            <person name="Oberbeckmann S."/>
            <person name="Bunk B."/>
            <person name="Jeske O."/>
            <person name="Meyerdierks A."/>
            <person name="Storesund J.E."/>
            <person name="Kallscheuer N."/>
            <person name="Luecker S."/>
            <person name="Lage O.M."/>
            <person name="Pohl T."/>
            <person name="Merkel B.J."/>
            <person name="Hornburger P."/>
            <person name="Mueller R.-W."/>
            <person name="Bruemmer F."/>
            <person name="Labrenz M."/>
            <person name="Spormann A.M."/>
            <person name="Op Den Camp H."/>
            <person name="Overmann J."/>
            <person name="Amann R."/>
            <person name="Jetten M.S.M."/>
            <person name="Mascher T."/>
            <person name="Medema M.H."/>
            <person name="Devos D.P."/>
            <person name="Kaster A.-K."/>
            <person name="Ovreas L."/>
            <person name="Rohde M."/>
            <person name="Galperin M.Y."/>
            <person name="Jogler C."/>
        </authorList>
    </citation>
    <scope>NUCLEOTIDE SEQUENCE [LARGE SCALE GENOMIC DNA]</scope>
    <source>
        <strain evidence="3 4">LF1</strain>
    </source>
</reference>
<dbReference type="InterPro" id="IPR002711">
    <property type="entry name" value="HNH"/>
</dbReference>
<sequence length="127" mass="14292">MSWKQESPKPYNPGTGCYLDDVDWEAEICHYENRQRPGRMDFKAGVLFRDGHRCRQCGSRVTIETSETDHINPVNCFANFAQANHLFNLQTLCLRCHKQKHGAKSSRHSGKPDARKSCTSGLGLGPG</sequence>
<dbReference type="OrthoDB" id="9802901at2"/>
<feature type="domain" description="HNH nuclease" evidence="2">
    <location>
        <begin position="41"/>
        <end position="98"/>
    </location>
</feature>
<dbReference type="AlphaFoldDB" id="A0A5B1CM09"/>
<dbReference type="RefSeq" id="WP_084422445.1">
    <property type="nucleotide sequence ID" value="NZ_VRLW01000001.1"/>
</dbReference>
<dbReference type="GO" id="GO:0004519">
    <property type="term" value="F:endonuclease activity"/>
    <property type="evidence" value="ECO:0007669"/>
    <property type="project" value="UniProtKB-KW"/>
</dbReference>
<dbReference type="Pfam" id="PF01844">
    <property type="entry name" value="HNH"/>
    <property type="match status" value="1"/>
</dbReference>
<dbReference type="CDD" id="cd00085">
    <property type="entry name" value="HNHc"/>
    <property type="match status" value="1"/>
</dbReference>
<dbReference type="GO" id="GO:0003676">
    <property type="term" value="F:nucleic acid binding"/>
    <property type="evidence" value="ECO:0007669"/>
    <property type="project" value="InterPro"/>
</dbReference>
<dbReference type="InterPro" id="IPR003615">
    <property type="entry name" value="HNH_nuc"/>
</dbReference>
<dbReference type="SMART" id="SM00507">
    <property type="entry name" value="HNHc"/>
    <property type="match status" value="1"/>
</dbReference>
<name>A0A5B1CM09_9BACT</name>
<keyword evidence="3" id="KW-0378">Hydrolase</keyword>
<keyword evidence="3" id="KW-0540">Nuclease</keyword>
<dbReference type="Proteomes" id="UP000322699">
    <property type="component" value="Unassembled WGS sequence"/>
</dbReference>
<evidence type="ECO:0000259" key="2">
    <source>
        <dbReference type="SMART" id="SM00507"/>
    </source>
</evidence>
<dbReference type="EMBL" id="VRLW01000001">
    <property type="protein sequence ID" value="KAA1261576.1"/>
    <property type="molecule type" value="Genomic_DNA"/>
</dbReference>
<keyword evidence="4" id="KW-1185">Reference proteome</keyword>
<keyword evidence="3" id="KW-0255">Endonuclease</keyword>
<gene>
    <name evidence="3" type="ORF">LF1_41260</name>
</gene>
<evidence type="ECO:0000256" key="1">
    <source>
        <dbReference type="SAM" id="MobiDB-lite"/>
    </source>
</evidence>
<feature type="region of interest" description="Disordered" evidence="1">
    <location>
        <begin position="103"/>
        <end position="127"/>
    </location>
</feature>
<comment type="caution">
    <text evidence="3">The sequence shown here is derived from an EMBL/GenBank/DDBJ whole genome shotgun (WGS) entry which is preliminary data.</text>
</comment>
<evidence type="ECO:0000313" key="3">
    <source>
        <dbReference type="EMBL" id="KAA1261576.1"/>
    </source>
</evidence>
<evidence type="ECO:0000313" key="4">
    <source>
        <dbReference type="Proteomes" id="UP000322699"/>
    </source>
</evidence>
<dbReference type="GO" id="GO:0008270">
    <property type="term" value="F:zinc ion binding"/>
    <property type="evidence" value="ECO:0007669"/>
    <property type="project" value="InterPro"/>
</dbReference>
<dbReference type="Gene3D" id="1.10.30.50">
    <property type="match status" value="1"/>
</dbReference>
<proteinExistence type="predicted"/>
<accession>A0A5B1CM09</accession>
<protein>
    <submittedName>
        <fullName evidence="3">HNH endonuclease</fullName>
    </submittedName>
</protein>